<dbReference type="WBParaSite" id="PSAMB.scaffold4744size13664.g25076.t1">
    <property type="protein sequence ID" value="PSAMB.scaffold4744size13664.g25076.t1"/>
    <property type="gene ID" value="PSAMB.scaffold4744size13664.g25076"/>
</dbReference>
<organism evidence="2 3">
    <name type="scientific">Plectus sambesii</name>
    <dbReference type="NCBI Taxonomy" id="2011161"/>
    <lineage>
        <taxon>Eukaryota</taxon>
        <taxon>Metazoa</taxon>
        <taxon>Ecdysozoa</taxon>
        <taxon>Nematoda</taxon>
        <taxon>Chromadorea</taxon>
        <taxon>Plectida</taxon>
        <taxon>Plectina</taxon>
        <taxon>Plectoidea</taxon>
        <taxon>Plectidae</taxon>
        <taxon>Plectus</taxon>
    </lineage>
</organism>
<sequence length="152" mass="15554">MAAAGADSGVVRAGVAPNGSATTTTSSTARRGGWRPTEVVSVEWPEAKARRPAATRQTPPRPPPSRRAAQRRAGAAAGGMRAALFAANRGHTVGGHGPTTLIRPVGPAIILGNRPPDAALPTRKEAAPSRSDGSFAGRRLICARARGRPTSL</sequence>
<reference evidence="3" key="1">
    <citation type="submission" date="2022-11" db="UniProtKB">
        <authorList>
            <consortium name="WormBaseParasite"/>
        </authorList>
    </citation>
    <scope>IDENTIFICATION</scope>
</reference>
<protein>
    <submittedName>
        <fullName evidence="3">Uncharacterized protein</fullName>
    </submittedName>
</protein>
<feature type="compositionally biased region" description="Low complexity" evidence="1">
    <location>
        <begin position="71"/>
        <end position="80"/>
    </location>
</feature>
<feature type="region of interest" description="Disordered" evidence="1">
    <location>
        <begin position="1"/>
        <end position="80"/>
    </location>
</feature>
<accession>A0A914WMM0</accession>
<dbReference type="Proteomes" id="UP000887566">
    <property type="component" value="Unplaced"/>
</dbReference>
<dbReference type="AlphaFoldDB" id="A0A914WMM0"/>
<proteinExistence type="predicted"/>
<evidence type="ECO:0000313" key="2">
    <source>
        <dbReference type="Proteomes" id="UP000887566"/>
    </source>
</evidence>
<evidence type="ECO:0000256" key="1">
    <source>
        <dbReference type="SAM" id="MobiDB-lite"/>
    </source>
</evidence>
<feature type="compositionally biased region" description="Low complexity" evidence="1">
    <location>
        <begin position="19"/>
        <end position="31"/>
    </location>
</feature>
<name>A0A914WMM0_9BILA</name>
<evidence type="ECO:0000313" key="3">
    <source>
        <dbReference type="WBParaSite" id="PSAMB.scaffold4744size13664.g25076.t1"/>
    </source>
</evidence>
<feature type="region of interest" description="Disordered" evidence="1">
    <location>
        <begin position="114"/>
        <end position="133"/>
    </location>
</feature>
<keyword evidence="2" id="KW-1185">Reference proteome</keyword>